<protein>
    <submittedName>
        <fullName evidence="2">Uncharacterized protein</fullName>
    </submittedName>
</protein>
<dbReference type="EMBL" id="MTEJ01000368">
    <property type="protein sequence ID" value="OQX03957.1"/>
    <property type="molecule type" value="Genomic_DNA"/>
</dbReference>
<gene>
    <name evidence="2" type="ORF">BWK73_37780</name>
</gene>
<evidence type="ECO:0000313" key="2">
    <source>
        <dbReference type="EMBL" id="OQX03957.1"/>
    </source>
</evidence>
<dbReference type="AlphaFoldDB" id="A0A1Y1QF43"/>
<proteinExistence type="predicted"/>
<feature type="compositionally biased region" description="Basic and acidic residues" evidence="1">
    <location>
        <begin position="1"/>
        <end position="18"/>
    </location>
</feature>
<evidence type="ECO:0000313" key="3">
    <source>
        <dbReference type="Proteomes" id="UP000192491"/>
    </source>
</evidence>
<evidence type="ECO:0000256" key="1">
    <source>
        <dbReference type="SAM" id="MobiDB-lite"/>
    </source>
</evidence>
<feature type="region of interest" description="Disordered" evidence="1">
    <location>
        <begin position="1"/>
        <end position="28"/>
    </location>
</feature>
<dbReference type="Proteomes" id="UP000192491">
    <property type="component" value="Unassembled WGS sequence"/>
</dbReference>
<comment type="caution">
    <text evidence="2">The sequence shown here is derived from an EMBL/GenBank/DDBJ whole genome shotgun (WGS) entry which is preliminary data.</text>
</comment>
<name>A0A1Y1QF43_9GAMM</name>
<accession>A0A1Y1QF43</accession>
<organism evidence="2 3">
    <name type="scientific">Thiothrix lacustris</name>
    <dbReference type="NCBI Taxonomy" id="525917"/>
    <lineage>
        <taxon>Bacteria</taxon>
        <taxon>Pseudomonadati</taxon>
        <taxon>Pseudomonadota</taxon>
        <taxon>Gammaproteobacteria</taxon>
        <taxon>Thiotrichales</taxon>
        <taxon>Thiotrichaceae</taxon>
        <taxon>Thiothrix</taxon>
    </lineage>
</organism>
<reference evidence="2 3" key="1">
    <citation type="submission" date="2017-01" db="EMBL/GenBank/DDBJ databases">
        <title>Novel large sulfur bacteria in the metagenomes of groundwater-fed chemosynthetic microbial mats in the Lake Huron basin.</title>
        <authorList>
            <person name="Sharrar A.M."/>
            <person name="Flood B.E."/>
            <person name="Bailey J.V."/>
            <person name="Jones D.S."/>
            <person name="Biddanda B."/>
            <person name="Ruberg S.A."/>
            <person name="Marcus D.N."/>
            <person name="Dick G.J."/>
        </authorList>
    </citation>
    <scope>NUCLEOTIDE SEQUENCE [LARGE SCALE GENOMIC DNA]</scope>
    <source>
        <strain evidence="2">A8</strain>
    </source>
</reference>
<sequence length="128" mass="14650">MKLDDWLTTEKDAPESTTKHRPGKHGSFQQTMVIKFPENPASDQIDPWSVLAGLRLSSDEKVYLHGAMNALQLPRSLEHELLTRYREEWERAVNRCTNPNGIDNAGRRAANLWIQQGAPGFIRWIPDD</sequence>